<evidence type="ECO:0000256" key="6">
    <source>
        <dbReference type="SAM" id="MobiDB-lite"/>
    </source>
</evidence>
<dbReference type="Proteomes" id="UP001195483">
    <property type="component" value="Unassembled WGS sequence"/>
</dbReference>
<evidence type="ECO:0000256" key="3">
    <source>
        <dbReference type="ARBA" id="ARBA00022692"/>
    </source>
</evidence>
<dbReference type="EMBL" id="JAEAOA010002320">
    <property type="protein sequence ID" value="KAK3582733.1"/>
    <property type="molecule type" value="Genomic_DNA"/>
</dbReference>
<comment type="caution">
    <text evidence="8">The sequence shown here is derived from an EMBL/GenBank/DDBJ whole genome shotgun (WGS) entry which is preliminary data.</text>
</comment>
<dbReference type="Pfam" id="PF01594">
    <property type="entry name" value="AI-2E_transport"/>
    <property type="match status" value="1"/>
</dbReference>
<reference evidence="8" key="2">
    <citation type="journal article" date="2021" name="Genome Biol. Evol.">
        <title>Developing a high-quality reference genome for a parasitic bivalve with doubly uniparental inheritance (Bivalvia: Unionida).</title>
        <authorList>
            <person name="Smith C.H."/>
        </authorList>
    </citation>
    <scope>NUCLEOTIDE SEQUENCE</scope>
    <source>
        <strain evidence="8">CHS0354</strain>
        <tissue evidence="8">Mantle</tissue>
    </source>
</reference>
<evidence type="ECO:0000256" key="1">
    <source>
        <dbReference type="ARBA" id="ARBA00004141"/>
    </source>
</evidence>
<dbReference type="GO" id="GO:0016020">
    <property type="term" value="C:membrane"/>
    <property type="evidence" value="ECO:0007669"/>
    <property type="project" value="UniProtKB-SubCell"/>
</dbReference>
<keyword evidence="3 7" id="KW-0812">Transmembrane</keyword>
<feature type="compositionally biased region" description="Basic and acidic residues" evidence="6">
    <location>
        <begin position="260"/>
        <end position="274"/>
    </location>
</feature>
<keyword evidence="5 7" id="KW-0472">Membrane</keyword>
<dbReference type="PANTHER" id="PTHR21716:SF4">
    <property type="entry name" value="TRANSMEMBRANE PROTEIN 245"/>
    <property type="match status" value="1"/>
</dbReference>
<feature type="transmembrane region" description="Helical" evidence="7">
    <location>
        <begin position="27"/>
        <end position="48"/>
    </location>
</feature>
<evidence type="ECO:0000256" key="7">
    <source>
        <dbReference type="SAM" id="Phobius"/>
    </source>
</evidence>
<feature type="transmembrane region" description="Helical" evidence="7">
    <location>
        <begin position="777"/>
        <end position="798"/>
    </location>
</feature>
<evidence type="ECO:0000313" key="9">
    <source>
        <dbReference type="Proteomes" id="UP001195483"/>
    </source>
</evidence>
<dbReference type="AlphaFoldDB" id="A0AAE0VLJ7"/>
<feature type="transmembrane region" description="Helical" evidence="7">
    <location>
        <begin position="818"/>
        <end position="842"/>
    </location>
</feature>
<comment type="similarity">
    <text evidence="2">Belongs to the autoinducer-2 exporter (AI-2E) (TC 2.A.86) family.</text>
</comment>
<feature type="transmembrane region" description="Helical" evidence="7">
    <location>
        <begin position="354"/>
        <end position="387"/>
    </location>
</feature>
<dbReference type="PANTHER" id="PTHR21716">
    <property type="entry name" value="TRANSMEMBRANE PROTEIN"/>
    <property type="match status" value="1"/>
</dbReference>
<keyword evidence="4 7" id="KW-1133">Transmembrane helix</keyword>
<evidence type="ECO:0008006" key="10">
    <source>
        <dbReference type="Google" id="ProtNLM"/>
    </source>
</evidence>
<feature type="transmembrane region" description="Helical" evidence="7">
    <location>
        <begin position="54"/>
        <end position="71"/>
    </location>
</feature>
<proteinExistence type="inferred from homology"/>
<keyword evidence="9" id="KW-1185">Reference proteome</keyword>
<feature type="transmembrane region" description="Helical" evidence="7">
    <location>
        <begin position="659"/>
        <end position="678"/>
    </location>
</feature>
<name>A0AAE0VLJ7_9BIVA</name>
<sequence length="863" mass="95105">MATTTPVTPLNLLNIVPKEHEKAIKQAFYNTAANIFVLLACATAVAVYFILEAFLRPLLWAVLCGAFLNPFKRNLTYCIRKWLQNLKDTRTPLFVGIVVTPLKCLDSVSDFIGNAFVQHLKHIILGGTGVVLLYLLWNFGPLQGILSTVQTLLLFTYNVLEYFSSAWIWAILLGYALAVIFLWNSVSRGHLHYLSALVWLTLILHVANIAGPLRVPLLICLVMVVTVGFVAEVNEARKQREDTNASFICIAWSLISGTDKSHKEMTPSEHKVDLTGESPVQDVAKESSIQTTEKPNQPPILSEKKSLSPSKPSFLPIRISLAQSLQTDQGKTKKSNQSTEVTPSGKQKSLSDQCFIALFWALVLTRIWMHIWLVFLVLPLPIGIWIIKNLGYKLGRSEGLLGERIQAVKSDLLSWFQDRYEILMPRWLHGLGSLVIMGDKKIISVLEQSLDKVTSVLFILLLLFGTTLVSVIAAIQIQQESMYLVSTTSNLLNETLHPEISQWLPNSDVMQTAVDSMVGNAYLYGRNWIAGRVRDLVNGESDNNTQIETKVLEIWDGLYDSWLARNQTSRKNATSTTSLATPGFQMVPFDVFNLSSIWEFVSKGDGINIGGVVEFVKENIETFLSVLESIWLVLKGNMNLVFSVLTSVLSLVFGGGTALLNFVLSSSIFLTTLFYLLASSGDQYKPIDWFASMSPTTGGNTFGQAVQDAVGGVFMASLKMTAFYGLYTWLTHTIFGVNIVFIPSAVAAIFAAVPFLGTYLAAVPAALELWLVQGQGLLAVLLMICHLLPTSVVDTAIYSEIKGGHPYMTGLAIAGGMYWMGLEGAIFGPIILCCLVVLVNVYSSMIQPDTTPSALNRSQSVNV</sequence>
<feature type="transmembrane region" description="Helical" evidence="7">
    <location>
        <begin position="748"/>
        <end position="770"/>
    </location>
</feature>
<reference evidence="8" key="3">
    <citation type="submission" date="2023-05" db="EMBL/GenBank/DDBJ databases">
        <authorList>
            <person name="Smith C.H."/>
        </authorList>
    </citation>
    <scope>NUCLEOTIDE SEQUENCE</scope>
    <source>
        <strain evidence="8">CHS0354</strain>
        <tissue evidence="8">Mantle</tissue>
    </source>
</reference>
<evidence type="ECO:0000313" key="8">
    <source>
        <dbReference type="EMBL" id="KAK3582733.1"/>
    </source>
</evidence>
<feature type="transmembrane region" description="Helical" evidence="7">
    <location>
        <begin position="456"/>
        <end position="475"/>
    </location>
</feature>
<feature type="transmembrane region" description="Helical" evidence="7">
    <location>
        <begin position="213"/>
        <end position="231"/>
    </location>
</feature>
<feature type="region of interest" description="Disordered" evidence="6">
    <location>
        <begin position="325"/>
        <end position="346"/>
    </location>
</feature>
<organism evidence="8 9">
    <name type="scientific">Potamilus streckersoni</name>
    <dbReference type="NCBI Taxonomy" id="2493646"/>
    <lineage>
        <taxon>Eukaryota</taxon>
        <taxon>Metazoa</taxon>
        <taxon>Spiralia</taxon>
        <taxon>Lophotrochozoa</taxon>
        <taxon>Mollusca</taxon>
        <taxon>Bivalvia</taxon>
        <taxon>Autobranchia</taxon>
        <taxon>Heteroconchia</taxon>
        <taxon>Palaeoheterodonta</taxon>
        <taxon>Unionida</taxon>
        <taxon>Unionoidea</taxon>
        <taxon>Unionidae</taxon>
        <taxon>Ambleminae</taxon>
        <taxon>Lampsilini</taxon>
        <taxon>Potamilus</taxon>
    </lineage>
</organism>
<feature type="transmembrane region" description="Helical" evidence="7">
    <location>
        <begin position="166"/>
        <end position="183"/>
    </location>
</feature>
<reference evidence="8" key="1">
    <citation type="journal article" date="2021" name="Genome Biol. Evol.">
        <title>A High-Quality Reference Genome for a Parasitic Bivalve with Doubly Uniparental Inheritance (Bivalvia: Unionida).</title>
        <authorList>
            <person name="Smith C.H."/>
        </authorList>
    </citation>
    <scope>NUCLEOTIDE SEQUENCE</scope>
    <source>
        <strain evidence="8">CHS0354</strain>
    </source>
</reference>
<accession>A0AAE0VLJ7</accession>
<evidence type="ECO:0000256" key="4">
    <source>
        <dbReference type="ARBA" id="ARBA00022989"/>
    </source>
</evidence>
<feature type="region of interest" description="Disordered" evidence="6">
    <location>
        <begin position="260"/>
        <end position="311"/>
    </location>
</feature>
<evidence type="ECO:0000256" key="2">
    <source>
        <dbReference type="ARBA" id="ARBA00009773"/>
    </source>
</evidence>
<feature type="transmembrane region" description="Helical" evidence="7">
    <location>
        <begin position="632"/>
        <end position="653"/>
    </location>
</feature>
<protein>
    <recommendedName>
        <fullName evidence="10">Transmembrane protein 245</fullName>
    </recommendedName>
</protein>
<evidence type="ECO:0000256" key="5">
    <source>
        <dbReference type="ARBA" id="ARBA00023136"/>
    </source>
</evidence>
<gene>
    <name evidence="8" type="ORF">CHS0354_039777</name>
</gene>
<comment type="subcellular location">
    <subcellularLocation>
        <location evidence="1">Membrane</location>
        <topology evidence="1">Multi-pass membrane protein</topology>
    </subcellularLocation>
</comment>
<dbReference type="InterPro" id="IPR002549">
    <property type="entry name" value="AI-2E-like"/>
</dbReference>
<feature type="transmembrane region" description="Helical" evidence="7">
    <location>
        <begin position="190"/>
        <end position="207"/>
    </location>
</feature>
<feature type="transmembrane region" description="Helical" evidence="7">
    <location>
        <begin position="123"/>
        <end position="146"/>
    </location>
</feature>